<name>A0A5G2QY55_PIG</name>
<reference evidence="1" key="2">
    <citation type="journal article" date="2020" name="Gigascience">
        <title>An improved pig reference genome sequence to enable pig genetics and genomics research.</title>
        <authorList>
            <person name="Warr A."/>
            <person name="Affara N."/>
            <person name="Aken B."/>
            <person name="Beiki H."/>
            <person name="Bickhart D.M."/>
            <person name="Billis K."/>
            <person name="Chow W."/>
            <person name="Eory L."/>
            <person name="Finlayson H.A."/>
            <person name="Flicek P."/>
            <person name="Giron C.G."/>
            <person name="Griffin D.K."/>
            <person name="Hall R."/>
            <person name="Hannum G."/>
            <person name="Hourlier T."/>
            <person name="Howe K."/>
            <person name="Hume D.A."/>
            <person name="Izuogu O."/>
            <person name="Kim K."/>
            <person name="Koren S."/>
            <person name="Liu H."/>
            <person name="Manchanda N."/>
            <person name="Martin F.J."/>
            <person name="Nonneman D.J."/>
            <person name="O'Connor R.E."/>
            <person name="Phillippy A.M."/>
            <person name="Rohrer G.A."/>
            <person name="Rosen B.D."/>
            <person name="Rund L.A."/>
            <person name="Sargent C.A."/>
            <person name="Schook L.B."/>
            <person name="Schroeder S.G."/>
            <person name="Schwartz A.S."/>
            <person name="Skinner B.M."/>
            <person name="Talbot R."/>
            <person name="Tseng E."/>
            <person name="Tuggle C.K."/>
            <person name="Watson M."/>
            <person name="Smith T.P.L."/>
            <person name="Archibald A.L."/>
        </authorList>
    </citation>
    <scope>NUCLEOTIDE SEQUENCE [LARGE SCALE GENOMIC DNA]</scope>
    <source>
        <strain evidence="1">Duroc</strain>
    </source>
</reference>
<evidence type="ECO:0000313" key="2">
    <source>
        <dbReference type="Proteomes" id="UP000008227"/>
    </source>
</evidence>
<proteinExistence type="predicted"/>
<reference evidence="1" key="4">
    <citation type="submission" date="2025-09" db="UniProtKB">
        <authorList>
            <consortium name="Ensembl"/>
        </authorList>
    </citation>
    <scope>IDENTIFICATION</scope>
</reference>
<organism evidence="1 2">
    <name type="scientific">Sus scrofa</name>
    <name type="common">Pig</name>
    <dbReference type="NCBI Taxonomy" id="9823"/>
    <lineage>
        <taxon>Eukaryota</taxon>
        <taxon>Metazoa</taxon>
        <taxon>Chordata</taxon>
        <taxon>Craniata</taxon>
        <taxon>Vertebrata</taxon>
        <taxon>Euteleostomi</taxon>
        <taxon>Mammalia</taxon>
        <taxon>Eutheria</taxon>
        <taxon>Laurasiatheria</taxon>
        <taxon>Artiodactyla</taxon>
        <taxon>Suina</taxon>
        <taxon>Suidae</taxon>
        <taxon>Sus</taxon>
    </lineage>
</organism>
<dbReference type="InParanoid" id="A0A5G2QY55"/>
<evidence type="ECO:0000313" key="1">
    <source>
        <dbReference type="Ensembl" id="ENSSSCP00000069073.1"/>
    </source>
</evidence>
<reference evidence="2" key="1">
    <citation type="submission" date="2009-11" db="EMBL/GenBank/DDBJ databases">
        <authorList>
            <consortium name="Porcine genome sequencing project"/>
        </authorList>
    </citation>
    <scope>NUCLEOTIDE SEQUENCE [LARGE SCALE GENOMIC DNA]</scope>
    <source>
        <strain evidence="2">Duroc</strain>
    </source>
</reference>
<keyword evidence="2" id="KW-1185">Reference proteome</keyword>
<sequence length="112" mass="12953">MFIAALFAIAKTSKQPKCPSTDDWIRKMWYIYTMEYYSAIKKNEIMPFVATWMELETLILSKVSQKEKDKYHMISLMSGIQYTAQMNLSTEKKIKDLENRLVVAQGEGEGVG</sequence>
<dbReference type="Proteomes" id="UP000008227">
    <property type="component" value="Chromosome 8"/>
</dbReference>
<dbReference type="GeneTree" id="ENSGT01150000286925"/>
<dbReference type="AlphaFoldDB" id="A0A5G2QY55"/>
<reference evidence="1" key="3">
    <citation type="submission" date="2025-08" db="UniProtKB">
        <authorList>
            <consortium name="Ensembl"/>
        </authorList>
    </citation>
    <scope>IDENTIFICATION</scope>
</reference>
<dbReference type="Ensembl" id="ENSSSCT00000087450.1">
    <property type="protein sequence ID" value="ENSSSCP00000069073.1"/>
    <property type="gene ID" value="ENSSSCG00000043916.1"/>
</dbReference>
<accession>A0A5G2QY55</accession>
<protein>
    <submittedName>
        <fullName evidence="1">Uncharacterized protein</fullName>
    </submittedName>
</protein>
<dbReference type="Bgee" id="ENSSSCG00000043916">
    <property type="expression patterns" value="Expressed in pituitary gland and 1 other cell type or tissue"/>
</dbReference>